<dbReference type="InterPro" id="IPR030387">
    <property type="entry name" value="G_Bms1/Tsr1_dom"/>
</dbReference>
<dbReference type="InterPro" id="IPR012948">
    <property type="entry name" value="AARP2CN"/>
</dbReference>
<reference evidence="9 10" key="1">
    <citation type="journal article" date="2018" name="Sci. Rep.">
        <title>Comparative analysis of the Pocillopora damicornis genome highlights role of immune system in coral evolution.</title>
        <authorList>
            <person name="Cunning R."/>
            <person name="Bay R.A."/>
            <person name="Gillette P."/>
            <person name="Baker A.C."/>
            <person name="Traylor-Knowles N."/>
        </authorList>
    </citation>
    <scope>NUCLEOTIDE SEQUENCE [LARGE SCALE GENOMIC DNA]</scope>
    <source>
        <strain evidence="9">RSMAS</strain>
        <tissue evidence="9">Whole animal</tissue>
    </source>
</reference>
<dbReference type="PROSITE" id="PS51714">
    <property type="entry name" value="G_BMS1"/>
    <property type="match status" value="1"/>
</dbReference>
<feature type="region of interest" description="Disordered" evidence="7">
    <location>
        <begin position="1"/>
        <end position="46"/>
    </location>
</feature>
<dbReference type="SMART" id="SM00785">
    <property type="entry name" value="AARP2CN"/>
    <property type="match status" value="1"/>
</dbReference>
<accession>A0A3M6UW48</accession>
<dbReference type="Pfam" id="PF22298">
    <property type="entry name" value="Tsr1_G-like"/>
    <property type="match status" value="1"/>
</dbReference>
<evidence type="ECO:0000256" key="3">
    <source>
        <dbReference type="ARBA" id="ARBA00023242"/>
    </source>
</evidence>
<feature type="compositionally biased region" description="Basic and acidic residues" evidence="7">
    <location>
        <begin position="76"/>
        <end position="90"/>
    </location>
</feature>
<feature type="compositionally biased region" description="Basic residues" evidence="7">
    <location>
        <begin position="29"/>
        <end position="39"/>
    </location>
</feature>
<keyword evidence="10" id="KW-1185">Reference proteome</keyword>
<dbReference type="PANTHER" id="PTHR12858">
    <property type="entry name" value="RIBOSOME BIOGENESIS PROTEIN"/>
    <property type="match status" value="1"/>
</dbReference>
<dbReference type="Proteomes" id="UP000275408">
    <property type="component" value="Unassembled WGS sequence"/>
</dbReference>
<evidence type="ECO:0000313" key="10">
    <source>
        <dbReference type="Proteomes" id="UP000275408"/>
    </source>
</evidence>
<gene>
    <name evidence="9" type="ORF">pdam_00006686</name>
</gene>
<feature type="compositionally biased region" description="Basic residues" evidence="7">
    <location>
        <begin position="66"/>
        <end position="75"/>
    </location>
</feature>
<proteinExistence type="inferred from homology"/>
<keyword evidence="3" id="KW-0539">Nucleus</keyword>
<protein>
    <recommendedName>
        <fullName evidence="6">Pre-rRNA-processing protein TSR1 homolog</fullName>
    </recommendedName>
</protein>
<dbReference type="Pfam" id="PF08142">
    <property type="entry name" value="AARP2CN"/>
    <property type="match status" value="1"/>
</dbReference>
<comment type="caution">
    <text evidence="9">The sequence shown here is derived from an EMBL/GenBank/DDBJ whole genome shotgun (WGS) entry which is preliminary data.</text>
</comment>
<feature type="region of interest" description="Disordered" evidence="7">
    <location>
        <begin position="66"/>
        <end position="99"/>
    </location>
</feature>
<dbReference type="PANTHER" id="PTHR12858:SF1">
    <property type="entry name" value="PRE-RRNA-PROCESSING PROTEIN TSR1 HOMOLOG"/>
    <property type="match status" value="1"/>
</dbReference>
<feature type="domain" description="Bms1-type G" evidence="8">
    <location>
        <begin position="98"/>
        <end position="256"/>
    </location>
</feature>
<organism evidence="9 10">
    <name type="scientific">Pocillopora damicornis</name>
    <name type="common">Cauliflower coral</name>
    <name type="synonym">Millepora damicornis</name>
    <dbReference type="NCBI Taxonomy" id="46731"/>
    <lineage>
        <taxon>Eukaryota</taxon>
        <taxon>Metazoa</taxon>
        <taxon>Cnidaria</taxon>
        <taxon>Anthozoa</taxon>
        <taxon>Hexacorallia</taxon>
        <taxon>Scleractinia</taxon>
        <taxon>Astrocoeniina</taxon>
        <taxon>Pocilloporidae</taxon>
        <taxon>Pocillopora</taxon>
    </lineage>
</organism>
<evidence type="ECO:0000256" key="6">
    <source>
        <dbReference type="ARBA" id="ARBA00040070"/>
    </source>
</evidence>
<name>A0A3M6UW48_POCDA</name>
<feature type="region of interest" description="Disordered" evidence="7">
    <location>
        <begin position="369"/>
        <end position="451"/>
    </location>
</feature>
<feature type="compositionally biased region" description="Acidic residues" evidence="7">
    <location>
        <begin position="422"/>
        <end position="451"/>
    </location>
</feature>
<feature type="non-terminal residue" evidence="9">
    <location>
        <position position="1"/>
    </location>
</feature>
<comment type="subcellular location">
    <subcellularLocation>
        <location evidence="1">Nucleus</location>
        <location evidence="1">Nucleolus</location>
    </subcellularLocation>
</comment>
<comment type="function">
    <text evidence="4">Required during maturation of the 40S ribosomal subunit in the nucleolus.</text>
</comment>
<dbReference type="STRING" id="46731.A0A3M6UW48"/>
<keyword evidence="2" id="KW-0690">Ribosome biogenesis</keyword>
<feature type="compositionally biased region" description="Basic and acidic residues" evidence="7">
    <location>
        <begin position="1"/>
        <end position="19"/>
    </location>
</feature>
<feature type="compositionally biased region" description="Polar residues" evidence="7">
    <location>
        <begin position="412"/>
        <end position="421"/>
    </location>
</feature>
<dbReference type="OrthoDB" id="119302at2759"/>
<evidence type="ECO:0000259" key="8">
    <source>
        <dbReference type="PROSITE" id="PS51714"/>
    </source>
</evidence>
<evidence type="ECO:0000256" key="5">
    <source>
        <dbReference type="ARBA" id="ARBA00038288"/>
    </source>
</evidence>
<dbReference type="GO" id="GO:0005730">
    <property type="term" value="C:nucleolus"/>
    <property type="evidence" value="ECO:0007669"/>
    <property type="project" value="UniProtKB-SubCell"/>
</dbReference>
<dbReference type="AlphaFoldDB" id="A0A3M6UW48"/>
<evidence type="ECO:0000256" key="7">
    <source>
        <dbReference type="SAM" id="MobiDB-lite"/>
    </source>
</evidence>
<dbReference type="GO" id="GO:0000479">
    <property type="term" value="P:endonucleolytic cleavage of tricistronic rRNA transcript (SSU-rRNA, 5.8S rRNA, LSU-rRNA)"/>
    <property type="evidence" value="ECO:0007669"/>
    <property type="project" value="TreeGrafter"/>
</dbReference>
<dbReference type="GO" id="GO:0003924">
    <property type="term" value="F:GTPase activity"/>
    <property type="evidence" value="ECO:0007669"/>
    <property type="project" value="TreeGrafter"/>
</dbReference>
<evidence type="ECO:0000313" key="9">
    <source>
        <dbReference type="EMBL" id="RMX57902.1"/>
    </source>
</evidence>
<dbReference type="GO" id="GO:0000462">
    <property type="term" value="P:maturation of SSU-rRNA from tricistronic rRNA transcript (SSU-rRNA, 5.8S rRNA, LSU-rRNA)"/>
    <property type="evidence" value="ECO:0007669"/>
    <property type="project" value="TreeGrafter"/>
</dbReference>
<evidence type="ECO:0000256" key="2">
    <source>
        <dbReference type="ARBA" id="ARBA00022517"/>
    </source>
</evidence>
<dbReference type="InterPro" id="IPR039761">
    <property type="entry name" value="Bms1/Tsr1"/>
</dbReference>
<sequence length="834" mass="95395">VSHAARVETNKMALEEGIRHKSGPLKQQNKTHKHGRHRSKSEVDKTNKGCRVGIKVISKKVRQAVGKTNRRHQAKQIRDKRREEVLEQKRKTGKQGSPPHLIAIVPLSSNCDVDQALKLLTECDSDGSLCSTRNTTTLVSQQLKQRFSFLPLKYGDLFAVLDAAKVSDSLLFLLNATHPLDSFGDKCLSCIFAQGLPTSFLGVQGLEEVPSKKRNDVKKHIQKIVEKRFPRDKIHNLESSQDALVALRLISNQHQRVIHFRDIRPHLLAESTTFEPNSEVIDVPRGTLKVCGFVRGKNLSVNRLVHLPGYGDFQMSQIDAPADPFPWQKRKKSSGFRGESMAVDTEEGTTSMDEDIKLIARADIAFQESLQSEVEPDPMEGEQTWPTDEELREAEEARQEKKVVKRVPKGTSDYQAAWITNSDDEEGPDDDDNDEDDDEFEEEMEGSDGDDSMVICAKILFWRQSSMLSNLAPRNEDEEYETVSVAATETEDSKYDEDIDVDEERGQLEKMRAERENEMFPDEMDTPMDQPARVRFQRYRGLKSFRTSPWDPKENLPSDYARIFQFENFKRTKKRVLEEDEVDGAQPGWYVTVHISNVPRAFMDSLDPSSPLVIFGLLPHEQKMSVVHFVLKRHPTFSEPVRSKERLIFHCGFRRFTACPVFSQHTSGDKHKLERFMPQEGAFVATLYAPIMFPPAPVLVFTQDNHTSCHTLVGTGSLYKVDPDRIVAKKIVLSGHPFKINKRSVVLRYMFFNREDIHWFKPVELFTKYGRRGHIREPLGTHGHMKCVFDGMIKAQDTVCMNLYKRIFPKWTYEPAILPPPVETPKDIEDAMET</sequence>
<evidence type="ECO:0000256" key="1">
    <source>
        <dbReference type="ARBA" id="ARBA00004604"/>
    </source>
</evidence>
<comment type="similarity">
    <text evidence="5">Belongs to the TRAFAC class translation factor GTPase superfamily. Bms1-like GTPase family. TSR1 subfamily.</text>
</comment>
<dbReference type="GO" id="GO:0034511">
    <property type="term" value="F:U3 snoRNA binding"/>
    <property type="evidence" value="ECO:0007669"/>
    <property type="project" value="TreeGrafter"/>
</dbReference>
<dbReference type="Pfam" id="PF04950">
    <property type="entry name" value="RIBIOP_C"/>
    <property type="match status" value="1"/>
</dbReference>
<dbReference type="InterPro" id="IPR007034">
    <property type="entry name" value="BMS1_TSR1_C"/>
</dbReference>
<evidence type="ECO:0000256" key="4">
    <source>
        <dbReference type="ARBA" id="ARBA00037087"/>
    </source>
</evidence>
<dbReference type="GO" id="GO:0030688">
    <property type="term" value="C:preribosome, small subunit precursor"/>
    <property type="evidence" value="ECO:0007669"/>
    <property type="project" value="TreeGrafter"/>
</dbReference>
<feature type="region of interest" description="Disordered" evidence="7">
    <location>
        <begin position="329"/>
        <end position="350"/>
    </location>
</feature>
<dbReference type="GO" id="GO:0005525">
    <property type="term" value="F:GTP binding"/>
    <property type="evidence" value="ECO:0007669"/>
    <property type="project" value="TreeGrafter"/>
</dbReference>
<dbReference type="EMBL" id="RCHS01000573">
    <property type="protein sequence ID" value="RMX57902.1"/>
    <property type="molecule type" value="Genomic_DNA"/>
</dbReference>
<dbReference type="SMART" id="SM01362">
    <property type="entry name" value="DUF663"/>
    <property type="match status" value="1"/>
</dbReference>